<feature type="compositionally biased region" description="Basic and acidic residues" evidence="4">
    <location>
        <begin position="495"/>
        <end position="509"/>
    </location>
</feature>
<feature type="chain" id="PRO_5039927579" evidence="5">
    <location>
        <begin position="21"/>
        <end position="1047"/>
    </location>
</feature>
<dbReference type="Gene3D" id="3.40.33.10">
    <property type="entry name" value="CAP"/>
    <property type="match status" value="1"/>
</dbReference>
<dbReference type="Proteomes" id="UP000301870">
    <property type="component" value="Chromosome 24"/>
</dbReference>
<proteinExistence type="predicted"/>
<feature type="region of interest" description="Disordered" evidence="4">
    <location>
        <begin position="931"/>
        <end position="960"/>
    </location>
</feature>
<feature type="compositionally biased region" description="Basic residues" evidence="4">
    <location>
        <begin position="484"/>
        <end position="494"/>
    </location>
</feature>
<gene>
    <name evidence="8" type="primary">LOC111357200</name>
</gene>
<feature type="compositionally biased region" description="Polar residues" evidence="4">
    <location>
        <begin position="390"/>
        <end position="403"/>
    </location>
</feature>
<dbReference type="GeneID" id="111357200"/>
<evidence type="ECO:0000256" key="3">
    <source>
        <dbReference type="ARBA" id="ARBA00022581"/>
    </source>
</evidence>
<dbReference type="PANTHER" id="PTHR13037:SF24">
    <property type="entry name" value="POLYCOMB PROTEIN PCL-RELATED"/>
    <property type="match status" value="1"/>
</dbReference>
<dbReference type="CDD" id="cd05380">
    <property type="entry name" value="CAP_euk"/>
    <property type="match status" value="1"/>
</dbReference>
<dbReference type="PANTHER" id="PTHR13037">
    <property type="entry name" value="FORMIN"/>
    <property type="match status" value="1"/>
</dbReference>
<evidence type="ECO:0000259" key="6">
    <source>
        <dbReference type="SMART" id="SM00198"/>
    </source>
</evidence>
<evidence type="ECO:0000313" key="8">
    <source>
        <dbReference type="RefSeq" id="XP_022827565.1"/>
    </source>
</evidence>
<name>A0A9J7IWG9_SPOLT</name>
<comment type="subcellular location">
    <subcellularLocation>
        <location evidence="1">Secreted</location>
    </subcellularLocation>
</comment>
<feature type="region of interest" description="Disordered" evidence="4">
    <location>
        <begin position="750"/>
        <end position="770"/>
    </location>
</feature>
<reference evidence="8" key="1">
    <citation type="submission" date="2025-08" db="UniProtKB">
        <authorList>
            <consortium name="RefSeq"/>
        </authorList>
    </citation>
    <scope>IDENTIFICATION</scope>
    <source>
        <strain evidence="8">Ishihara</strain>
        <tissue evidence="8">Whole body</tissue>
    </source>
</reference>
<dbReference type="InterPro" id="IPR014044">
    <property type="entry name" value="CAP_dom"/>
</dbReference>
<dbReference type="RefSeq" id="XP_022827565.1">
    <property type="nucleotide sequence ID" value="XM_022971797.1"/>
</dbReference>
<dbReference type="GO" id="GO:0005576">
    <property type="term" value="C:extracellular region"/>
    <property type="evidence" value="ECO:0007669"/>
    <property type="project" value="UniProtKB-SubCell"/>
</dbReference>
<feature type="compositionally biased region" description="Pro residues" evidence="4">
    <location>
        <begin position="426"/>
        <end position="465"/>
    </location>
</feature>
<accession>A0A9J7IWG9</accession>
<evidence type="ECO:0000256" key="2">
    <source>
        <dbReference type="ARBA" id="ARBA00022525"/>
    </source>
</evidence>
<dbReference type="Pfam" id="PF00188">
    <property type="entry name" value="CAP"/>
    <property type="match status" value="1"/>
</dbReference>
<evidence type="ECO:0000256" key="4">
    <source>
        <dbReference type="SAM" id="MobiDB-lite"/>
    </source>
</evidence>
<organism evidence="7 8">
    <name type="scientific">Spodoptera litura</name>
    <name type="common">Asian cotton leafworm</name>
    <dbReference type="NCBI Taxonomy" id="69820"/>
    <lineage>
        <taxon>Eukaryota</taxon>
        <taxon>Metazoa</taxon>
        <taxon>Ecdysozoa</taxon>
        <taxon>Arthropoda</taxon>
        <taxon>Hexapoda</taxon>
        <taxon>Insecta</taxon>
        <taxon>Pterygota</taxon>
        <taxon>Neoptera</taxon>
        <taxon>Endopterygota</taxon>
        <taxon>Lepidoptera</taxon>
        <taxon>Glossata</taxon>
        <taxon>Ditrysia</taxon>
        <taxon>Noctuoidea</taxon>
        <taxon>Noctuidae</taxon>
        <taxon>Amphipyrinae</taxon>
        <taxon>Spodoptera</taxon>
    </lineage>
</organism>
<dbReference type="SMART" id="SM00198">
    <property type="entry name" value="SCP"/>
    <property type="match status" value="1"/>
</dbReference>
<keyword evidence="3" id="KW-0945">Host-virus interaction</keyword>
<evidence type="ECO:0000256" key="1">
    <source>
        <dbReference type="ARBA" id="ARBA00004613"/>
    </source>
</evidence>
<evidence type="ECO:0000313" key="7">
    <source>
        <dbReference type="Proteomes" id="UP000301870"/>
    </source>
</evidence>
<dbReference type="InterPro" id="IPR035940">
    <property type="entry name" value="CAP_sf"/>
</dbReference>
<keyword evidence="5" id="KW-0732">Signal</keyword>
<dbReference type="AlphaFoldDB" id="A0A9J7IWG9"/>
<dbReference type="KEGG" id="sliu:111357200"/>
<feature type="domain" description="SCP" evidence="6">
    <location>
        <begin position="76"/>
        <end position="264"/>
    </location>
</feature>
<feature type="region of interest" description="Disordered" evidence="4">
    <location>
        <begin position="996"/>
        <end position="1030"/>
    </location>
</feature>
<keyword evidence="7" id="KW-1185">Reference proteome</keyword>
<feature type="signal peptide" evidence="5">
    <location>
        <begin position="1"/>
        <end position="20"/>
    </location>
</feature>
<keyword evidence="2" id="KW-0964">Secreted</keyword>
<evidence type="ECO:0000256" key="5">
    <source>
        <dbReference type="SAM" id="SignalP"/>
    </source>
</evidence>
<dbReference type="OrthoDB" id="7174251at2759"/>
<protein>
    <submittedName>
        <fullName evidence="8">Uncharacterized protein LOC111357200</fullName>
    </submittedName>
</protein>
<feature type="region of interest" description="Disordered" evidence="4">
    <location>
        <begin position="382"/>
        <end position="543"/>
    </location>
</feature>
<sequence length="1047" mass="120531">MFSIKLIPVLLVVELRLSRSSLVIDNFSQKSIFLSDYCPSFEFCREGAHVMCVHYNPNQVLGPKCSNGQNITITEELATKLLDVTNAIRSKIANGREVGKDGEMLPRGYGIFRLQWDNELATFAQVLANQCTLRHDLCRSTKRFPDPGQGVGLVRFSYPDWKIMSRKQDPPGLTDSKMSYAVTVTLKNWYSQKSDVTEKMVKIYPDYSLTPSLGAPGRLYLELINGGATHMGCGMSAYSEYIYHTDSRQDVYNSMILVCNYSVRPRKGRESYMTEPPVPGQGYSSQCGCPPGSEEDEDCLCNLVTKNAERKSPEKCNSLDGKGCEPTLVLLPIFTMEETPSDKLFEQAESIRDPLKDFILQRMDNSSGAQRMRESQNNMFDIFTPRPRTKQSIPQNVLRSNSARPAVNQKLPQSSNVYRVPAASPAFPPMEDPPLPPPRVPPPPPTLPPPPPPPPLPPPPLPPPRLARTHHRTRAPPPIPPRPLPRKPSHARTSPKRDYTPAVRAHDDSQPIDAIHSDDEFDPPKIGPPPIPPRLSHRQVTKKSSIFTKVAKFKLPARKNMVSPFVTAKKDVQPRKDFSNLHKEVDEYLKRQRFTYRRDGNNDVHSEVITTDLETPHTSVHADEITTEIILNTAEEKVINFNQYLKEKKYNMDNRTLDVIVKDENDKDNKLLSLLNTLEKEVKHIALDGNEKELFDAKIRKIYGSIVGTTDTTLLSPITTNAYDSDIAEIDIGNSKNSGKHEVVNFTEDEKHPHEIRKSSVPPNEDAQMGHTKNYDYLVHSRKEKFNYDLLHKKHNNNLDENGFSDTEGKRDVYDHNKHSYNYGHKYESDTEQKYMDDFENKFNENLDHNKYSENNLDRKFDIRHKYIENDPRYQYDDNLNHKFNEILPVHKNLLFKHGGKDFNEFREFKHNSLTSMEDNAIRHSNLLKFRNRDLTKGSHDRQDRDGHRSKEPDRKHRDKIEVKRNKIYHYRDDDINDPLSLERRKYYQEKIENIEKRLRSSSRNGRHKSDHGGDRQMRRMKSGISRTRSKSDNIYIPSSARFIHSF</sequence>
<dbReference type="SUPFAM" id="SSF55797">
    <property type="entry name" value="PR-1-like"/>
    <property type="match status" value="1"/>
</dbReference>